<evidence type="ECO:0000313" key="3">
    <source>
        <dbReference type="Proteomes" id="UP000114278"/>
    </source>
</evidence>
<evidence type="ECO:0000256" key="1">
    <source>
        <dbReference type="SAM" id="Phobius"/>
    </source>
</evidence>
<dbReference type="EMBL" id="HF920637">
    <property type="protein sequence ID" value="CCV02502.1"/>
    <property type="molecule type" value="Genomic_DNA"/>
</dbReference>
<dbReference type="GeneID" id="19738714"/>
<evidence type="ECO:0000313" key="2">
    <source>
        <dbReference type="EMBL" id="CCV02502.1"/>
    </source>
</evidence>
<keyword evidence="1" id="KW-1133">Transmembrane helix</keyword>
<protein>
    <submittedName>
        <fullName evidence="2">Uncharacterized protein</fullName>
    </submittedName>
</protein>
<dbReference type="KEGG" id="vg:19738714"/>
<dbReference type="Proteomes" id="UP000114278">
    <property type="component" value="Segment"/>
</dbReference>
<feature type="transmembrane region" description="Helical" evidence="1">
    <location>
        <begin position="150"/>
        <end position="177"/>
    </location>
</feature>
<accession>A0A068QKE7</accession>
<proteinExistence type="predicted"/>
<sequence length="245" mass="27163">MAIWKDDPLTVLRVVAAIFKSATYTVPKEPFPTIFTFLKYCKSVFVLDIQAFPLSVLSLIVFLRKSVISREIIFLLAKESSKPFIGTIGDGLGAGPGTRIISSSSSSSVIRGFLFGTTFGTFGSLTPGYLSLNHFLQTLSRSTIFPAFPAFPAGVLGLHINSTFLYVGPSFLIFLFVNGFTGEVTSLPRCFHSSHFFLSKFILLKEGTFLSYVYCEETTLKTMIMRDIHLLMENFIGHMSNKICL</sequence>
<feature type="transmembrane region" description="Helical" evidence="1">
    <location>
        <begin position="109"/>
        <end position="130"/>
    </location>
</feature>
<keyword evidence="1" id="KW-0472">Membrane</keyword>
<feature type="transmembrane region" description="Helical" evidence="1">
    <location>
        <begin position="44"/>
        <end position="63"/>
    </location>
</feature>
<keyword evidence="3" id="KW-1185">Reference proteome</keyword>
<gene>
    <name evidence="2" type="primary">130R</name>
    <name evidence="2" type="ORF">IIV31_130R</name>
</gene>
<organism evidence="2 3">
    <name type="scientific">Armadillidium vulgare iridescent virus</name>
    <dbReference type="NCBI Taxonomy" id="72201"/>
    <lineage>
        <taxon>Viruses</taxon>
        <taxon>Varidnaviria</taxon>
        <taxon>Bamfordvirae</taxon>
        <taxon>Nucleocytoviricota</taxon>
        <taxon>Megaviricetes</taxon>
        <taxon>Pimascovirales</taxon>
        <taxon>Pimascovirales incertae sedis</taxon>
        <taxon>Iridoviridae</taxon>
        <taxon>Betairidovirinae</taxon>
        <taxon>Iridovirus</taxon>
        <taxon>Iridovirus armadillidium1</taxon>
        <taxon>Invertebrate iridescent virus 31</taxon>
    </lineage>
</organism>
<reference evidence="2 3" key="1">
    <citation type="journal article" date="2014" name="J. Gen. Virol.">
        <title>Genome sequence of a crustacean iridovirus, IIV31, isolated from the pill bug, Armadillidium vulgare.</title>
        <authorList>
            <person name="Piegu B."/>
            <person name="Guizard S."/>
            <person name="Yeping T."/>
            <person name="Cruaud C."/>
            <person name="Asgari S."/>
            <person name="Bideshi D.K."/>
            <person name="Federici B.A."/>
            <person name="Bigot Y."/>
        </authorList>
    </citation>
    <scope>NUCLEOTIDE SEQUENCE [LARGE SCALE GENOMIC DNA]</scope>
</reference>
<name>A0A068QKE7_9VIRU</name>
<dbReference type="OrthoDB" id="40994at10239"/>
<dbReference type="RefSeq" id="YP_009046744.1">
    <property type="nucleotide sequence ID" value="NC_024451.1"/>
</dbReference>
<keyword evidence="1" id="KW-0812">Transmembrane</keyword>